<organism evidence="1 2">
    <name type="scientific">Mugilogobius chulae</name>
    <name type="common">yellowstripe goby</name>
    <dbReference type="NCBI Taxonomy" id="88201"/>
    <lineage>
        <taxon>Eukaryota</taxon>
        <taxon>Metazoa</taxon>
        <taxon>Chordata</taxon>
        <taxon>Craniata</taxon>
        <taxon>Vertebrata</taxon>
        <taxon>Euteleostomi</taxon>
        <taxon>Actinopterygii</taxon>
        <taxon>Neopterygii</taxon>
        <taxon>Teleostei</taxon>
        <taxon>Neoteleostei</taxon>
        <taxon>Acanthomorphata</taxon>
        <taxon>Gobiaria</taxon>
        <taxon>Gobiiformes</taxon>
        <taxon>Gobioidei</taxon>
        <taxon>Gobiidae</taxon>
        <taxon>Gobionellinae</taxon>
        <taxon>Mugilogobius</taxon>
    </lineage>
</organism>
<evidence type="ECO:0000313" key="1">
    <source>
        <dbReference type="EMBL" id="KAK7886953.1"/>
    </source>
</evidence>
<keyword evidence="2" id="KW-1185">Reference proteome</keyword>
<gene>
    <name evidence="1" type="ORF">WMY93_026574</name>
</gene>
<dbReference type="PANTHER" id="PTHR45913">
    <property type="entry name" value="EPM2A-INTERACTING PROTEIN 1"/>
    <property type="match status" value="1"/>
</dbReference>
<dbReference type="EMBL" id="JBBPFD010000019">
    <property type="protein sequence ID" value="KAK7886953.1"/>
    <property type="molecule type" value="Genomic_DNA"/>
</dbReference>
<dbReference type="InterPro" id="IPR012337">
    <property type="entry name" value="RNaseH-like_sf"/>
</dbReference>
<sequence>MRKEVTHFFMPGENAKATEASYKVALLIAKTGKPHSIGETLVKPAAKVMANIMLGKKASDDMDKVPLSNDTVQRRITSMAENVQEQLMTRLRQSPFYSLQLDESTDIVHEDYLFCQSLPTNTTGEAIFEALHNFIVQHNVDWKKCVGICTDGATAMTAKHKGLVTRVRKVAPSAASTHCCIHREQLAVKKMPTSLKTVMDDAVKIVNTIKSKALNSRLFKVLCEEMGSEHTKLLFHTEVRWLSRGKVLTRLFELRDEVKLFLKQTDEMYDRLHDFHWLAKLAYLSDVFGTLNSLNLALQGNAVTIFTVQDKIKTARMKIDLWCARLDRHEYDCLPTLADFLLATDATLDDITVEAIKEHLQELHTHLGKYFPELDLDFEWIRNPFGDKEHIERYCSKLSMQEVNSLVDIAADGGLRMSFKEQNLADFWIQLQPEHPQLTESALRVLLPFSTTYKCEVGFSALVGLKTKQRNRIMLIQA</sequence>
<comment type="caution">
    <text evidence="1">The sequence shown here is derived from an EMBL/GenBank/DDBJ whole genome shotgun (WGS) entry which is preliminary data.</text>
</comment>
<dbReference type="AlphaFoldDB" id="A0AAW0N8Z9"/>
<name>A0AAW0N8Z9_9GOBI</name>
<dbReference type="SUPFAM" id="SSF53098">
    <property type="entry name" value="Ribonuclease H-like"/>
    <property type="match status" value="1"/>
</dbReference>
<reference evidence="2" key="1">
    <citation type="submission" date="2024-04" db="EMBL/GenBank/DDBJ databases">
        <title>Salinicola lusitanus LLJ914,a marine bacterium isolated from the Okinawa Trough.</title>
        <authorList>
            <person name="Li J."/>
        </authorList>
    </citation>
    <scope>NUCLEOTIDE SEQUENCE [LARGE SCALE GENOMIC DNA]</scope>
</reference>
<dbReference type="PANTHER" id="PTHR45913:SF19">
    <property type="entry name" value="LOW QUALITY PROTEIN: ZINC FINGER BED DOMAIN-CONTAINING PROTEIN 5-LIKE"/>
    <property type="match status" value="1"/>
</dbReference>
<accession>A0AAW0N8Z9</accession>
<proteinExistence type="predicted"/>
<evidence type="ECO:0008006" key="3">
    <source>
        <dbReference type="Google" id="ProtNLM"/>
    </source>
</evidence>
<evidence type="ECO:0000313" key="2">
    <source>
        <dbReference type="Proteomes" id="UP001460270"/>
    </source>
</evidence>
<dbReference type="Proteomes" id="UP001460270">
    <property type="component" value="Unassembled WGS sequence"/>
</dbReference>
<protein>
    <recommendedName>
        <fullName evidence="3">DUF4371 domain-containing protein</fullName>
    </recommendedName>
</protein>